<dbReference type="AlphaFoldDB" id="A0A1C7M7R5"/>
<keyword evidence="5" id="KW-1185">Reference proteome</keyword>
<feature type="compositionally biased region" description="Basic and acidic residues" evidence="3">
    <location>
        <begin position="141"/>
        <end position="150"/>
    </location>
</feature>
<dbReference type="InterPro" id="IPR028375">
    <property type="entry name" value="KA1/Ssp2_C"/>
</dbReference>
<feature type="compositionally biased region" description="Basic and acidic residues" evidence="3">
    <location>
        <begin position="220"/>
        <end position="232"/>
    </location>
</feature>
<dbReference type="GO" id="GO:0005524">
    <property type="term" value="F:ATP binding"/>
    <property type="evidence" value="ECO:0007669"/>
    <property type="project" value="UniProtKB-KW"/>
</dbReference>
<evidence type="ECO:0000313" key="5">
    <source>
        <dbReference type="Proteomes" id="UP000092993"/>
    </source>
</evidence>
<gene>
    <name evidence="4" type="ORF">A0H81_06823</name>
</gene>
<keyword evidence="2" id="KW-0067">ATP-binding</keyword>
<sequence>MLSAGATLVRKFGSLLGGKGDDSRRSGGTIKRGSVLPSFSPRPSAEVEGEKNGQQFPLRTRKRLRRGGRAGPHTDRHCLAQPEPADWEHTSTRCDYPRSADYSSRKEEPLADKLFGRTDEEDEAAAHEQAEAESGVNGVEKTPKEDDYQGEEKEFKPVFLKGLFSVATTSTKPPPVIKADIKLPLLNVGNEVDWFQRDGYYKALNCEEKFEAFIWRGGKAKDREPKDKELPSRHLLQLR</sequence>
<evidence type="ECO:0000256" key="1">
    <source>
        <dbReference type="ARBA" id="ARBA00022741"/>
    </source>
</evidence>
<dbReference type="SUPFAM" id="SSF103243">
    <property type="entry name" value="KA1-like"/>
    <property type="match status" value="1"/>
</dbReference>
<feature type="region of interest" description="Disordered" evidence="3">
    <location>
        <begin position="11"/>
        <end position="150"/>
    </location>
</feature>
<proteinExistence type="predicted"/>
<dbReference type="STRING" id="5627.A0A1C7M7R5"/>
<evidence type="ECO:0000313" key="4">
    <source>
        <dbReference type="EMBL" id="OBZ72953.1"/>
    </source>
</evidence>
<feature type="compositionally biased region" description="Basic and acidic residues" evidence="3">
    <location>
        <begin position="86"/>
        <end position="130"/>
    </location>
</feature>
<protein>
    <submittedName>
        <fullName evidence="4">Uncharacterized protein</fullName>
    </submittedName>
</protein>
<evidence type="ECO:0000256" key="3">
    <source>
        <dbReference type="SAM" id="MobiDB-lite"/>
    </source>
</evidence>
<accession>A0A1C7M7R5</accession>
<name>A0A1C7M7R5_GRIFR</name>
<evidence type="ECO:0000256" key="2">
    <source>
        <dbReference type="ARBA" id="ARBA00022840"/>
    </source>
</evidence>
<feature type="compositionally biased region" description="Basic residues" evidence="3">
    <location>
        <begin position="59"/>
        <end position="68"/>
    </location>
</feature>
<reference evidence="4 5" key="1">
    <citation type="submission" date="2016-03" db="EMBL/GenBank/DDBJ databases">
        <title>Whole genome sequencing of Grifola frondosa 9006-11.</title>
        <authorList>
            <person name="Min B."/>
            <person name="Park H."/>
            <person name="Kim J.-G."/>
            <person name="Cho H."/>
            <person name="Oh Y.-L."/>
            <person name="Kong W.-S."/>
            <person name="Choi I.-G."/>
        </authorList>
    </citation>
    <scope>NUCLEOTIDE SEQUENCE [LARGE SCALE GENOMIC DNA]</scope>
    <source>
        <strain evidence="4 5">9006-11</strain>
    </source>
</reference>
<dbReference type="EMBL" id="LUGG01000007">
    <property type="protein sequence ID" value="OBZ72953.1"/>
    <property type="molecule type" value="Genomic_DNA"/>
</dbReference>
<dbReference type="OrthoDB" id="3060417at2759"/>
<feature type="region of interest" description="Disordered" evidence="3">
    <location>
        <begin position="220"/>
        <end position="239"/>
    </location>
</feature>
<organism evidence="4 5">
    <name type="scientific">Grifola frondosa</name>
    <name type="common">Maitake</name>
    <name type="synonym">Polyporus frondosus</name>
    <dbReference type="NCBI Taxonomy" id="5627"/>
    <lineage>
        <taxon>Eukaryota</taxon>
        <taxon>Fungi</taxon>
        <taxon>Dikarya</taxon>
        <taxon>Basidiomycota</taxon>
        <taxon>Agaricomycotina</taxon>
        <taxon>Agaricomycetes</taxon>
        <taxon>Polyporales</taxon>
        <taxon>Grifolaceae</taxon>
        <taxon>Grifola</taxon>
    </lineage>
</organism>
<keyword evidence="1" id="KW-0547">Nucleotide-binding</keyword>
<comment type="caution">
    <text evidence="4">The sequence shown here is derived from an EMBL/GenBank/DDBJ whole genome shotgun (WGS) entry which is preliminary data.</text>
</comment>
<dbReference type="Proteomes" id="UP000092993">
    <property type="component" value="Unassembled WGS sequence"/>
</dbReference>